<dbReference type="AlphaFoldDB" id="A0AAU7AXA2"/>
<protein>
    <submittedName>
        <fullName evidence="3">Uncharacterized protein</fullName>
    </submittedName>
</protein>
<evidence type="ECO:0000256" key="1">
    <source>
        <dbReference type="SAM" id="MobiDB-lite"/>
    </source>
</evidence>
<reference evidence="3" key="1">
    <citation type="submission" date="2022-12" db="EMBL/GenBank/DDBJ databases">
        <title>Paraconexibacter alkalitolerans sp. nov. and Baekduia alba sp. nov., isolated from soil and emended description of the genera Paraconexibacter (Chun et al., 2020) and Baekduia (An et al., 2020).</title>
        <authorList>
            <person name="Vieira S."/>
            <person name="Huber K.J."/>
            <person name="Geppert A."/>
            <person name="Wolf J."/>
            <person name="Neumann-Schaal M."/>
            <person name="Muesken M."/>
            <person name="Overmann J."/>
        </authorList>
    </citation>
    <scope>NUCLEOTIDE SEQUENCE</scope>
    <source>
        <strain evidence="3">AEG42_29</strain>
    </source>
</reference>
<evidence type="ECO:0000313" key="3">
    <source>
        <dbReference type="EMBL" id="XAY06075.1"/>
    </source>
</evidence>
<keyword evidence="2" id="KW-0812">Transmembrane</keyword>
<keyword evidence="2" id="KW-0472">Membrane</keyword>
<keyword evidence="2" id="KW-1133">Transmembrane helix</keyword>
<feature type="compositionally biased region" description="Low complexity" evidence="1">
    <location>
        <begin position="12"/>
        <end position="31"/>
    </location>
</feature>
<dbReference type="KEGG" id="parq:DSM112329_02937"/>
<feature type="transmembrane region" description="Helical" evidence="2">
    <location>
        <begin position="451"/>
        <end position="471"/>
    </location>
</feature>
<name>A0AAU7AXA2_9ACTN</name>
<feature type="compositionally biased region" description="Polar residues" evidence="1">
    <location>
        <begin position="760"/>
        <end position="771"/>
    </location>
</feature>
<feature type="compositionally biased region" description="Basic and acidic residues" evidence="1">
    <location>
        <begin position="896"/>
        <end position="910"/>
    </location>
</feature>
<feature type="transmembrane region" description="Helical" evidence="2">
    <location>
        <begin position="191"/>
        <end position="209"/>
    </location>
</feature>
<dbReference type="EMBL" id="CP114014">
    <property type="protein sequence ID" value="XAY06075.1"/>
    <property type="molecule type" value="Genomic_DNA"/>
</dbReference>
<evidence type="ECO:0000256" key="2">
    <source>
        <dbReference type="SAM" id="Phobius"/>
    </source>
</evidence>
<feature type="transmembrane region" description="Helical" evidence="2">
    <location>
        <begin position="106"/>
        <end position="139"/>
    </location>
</feature>
<feature type="compositionally biased region" description="Low complexity" evidence="1">
    <location>
        <begin position="809"/>
        <end position="823"/>
    </location>
</feature>
<feature type="compositionally biased region" description="Basic and acidic residues" evidence="1">
    <location>
        <begin position="714"/>
        <end position="733"/>
    </location>
</feature>
<gene>
    <name evidence="3" type="ORF">DSM112329_02937</name>
</gene>
<feature type="transmembrane region" description="Helical" evidence="2">
    <location>
        <begin position="160"/>
        <end position="179"/>
    </location>
</feature>
<feature type="region of interest" description="Disordered" evidence="1">
    <location>
        <begin position="757"/>
        <end position="776"/>
    </location>
</feature>
<feature type="transmembrane region" description="Helical" evidence="2">
    <location>
        <begin position="420"/>
        <end position="445"/>
    </location>
</feature>
<accession>A0AAU7AXA2</accession>
<feature type="compositionally biased region" description="Low complexity" evidence="1">
    <location>
        <begin position="573"/>
        <end position="585"/>
    </location>
</feature>
<feature type="region of interest" description="Disordered" evidence="1">
    <location>
        <begin position="783"/>
        <end position="910"/>
    </location>
</feature>
<proteinExistence type="predicted"/>
<sequence>MLGPPAPAEESATAGTPGAAAQDPAALPATGEAGEEDNVHGTSRDLLTDNGLRSPWCAPGRRLMGQAERNCTSGGLASSGASGDNASFDRHVDTSSWTGAPKIDRWFISIVLTILSFAWTLMVTLTRGVFVALEFAFAFNPLDPSHRGSLAQTLDRQITAVTRPLALLLAPVGAVWLMWTTTVSRRPGHAAAQTLLSGLLITGALLILANPIGTIGAALTASQRVGLAVIGATAGRPGDGEGAAQSGLQAMADGVIDQPLALLEFGDVDWGTSPDKLDAELQAAALALARGENEEKVAAVRAARSNLDLFQVWPANSKQRNSINNEKSLLRVLCQSDEDTDCKGPNARYAEFRTERGAWQRALGLVVILLGLIPFWIALTFVAVKVIAAGLMATLRLLQLCFLTPLALIGEHGNRRLTSFAGDFAGNVLTAAAYSFFLGLIMLMWRLITTWPGYGFVMQWLLLALMLWQLIANRKSLWGTANAPRTAAMDAGSRLVRHASTTAAVRASTRAVQLPAQTTGLALGGARRLARRRPSGLPAASVGAQAGRRPPTTPPPALAGSPSDAPPDRARAARAAESGSPGSAGEPDDTAVAVAVGGGHRTPGGSAADSGAEAPAPDQRRVDRARQLLERQDERAVAGARAHRDRRIAAADVPALRERRAQLKGQLRQVTAAVPAATGRRRAVLVRRQASLQRRSQAVQASITQAEHAAQKTRAAEENPRRDQATLARRLDQQSDLPRGTTGPGERRQYPQLTALIDSTPEQFRSATAGQRLQMRHRIDRELQHRTTARRTINGHPSPQPRAEGGRGPAARPAPRTGPAAPGRRTDPRPVSAAGTPGPRETTREPARQARPQPSASARDEHGPRHTATRQPAAETEDDSGPREGRTPRIAAPTPEQRREAFRQQARRAE</sequence>
<feature type="transmembrane region" description="Helical" evidence="2">
    <location>
        <begin position="362"/>
        <end position="381"/>
    </location>
</feature>
<organism evidence="3">
    <name type="scientific">Paraconexibacter sp. AEG42_29</name>
    <dbReference type="NCBI Taxonomy" id="2997339"/>
    <lineage>
        <taxon>Bacteria</taxon>
        <taxon>Bacillati</taxon>
        <taxon>Actinomycetota</taxon>
        <taxon>Thermoleophilia</taxon>
        <taxon>Solirubrobacterales</taxon>
        <taxon>Paraconexibacteraceae</taxon>
        <taxon>Paraconexibacter</taxon>
    </lineage>
</organism>
<feature type="region of interest" description="Disordered" evidence="1">
    <location>
        <begin position="707"/>
        <end position="750"/>
    </location>
</feature>
<feature type="region of interest" description="Disordered" evidence="1">
    <location>
        <begin position="1"/>
        <end position="47"/>
    </location>
</feature>
<feature type="compositionally biased region" description="Basic and acidic residues" evidence="1">
    <location>
        <begin position="37"/>
        <end position="47"/>
    </location>
</feature>
<dbReference type="RefSeq" id="WP_354697314.1">
    <property type="nucleotide sequence ID" value="NZ_CP114014.1"/>
</dbReference>
<feature type="region of interest" description="Disordered" evidence="1">
    <location>
        <begin position="523"/>
        <end position="620"/>
    </location>
</feature>